<protein>
    <submittedName>
        <fullName evidence="2">Uncharacterized protein</fullName>
    </submittedName>
</protein>
<accession>A0A9Q3IEC2</accession>
<keyword evidence="3" id="KW-1185">Reference proteome</keyword>
<feature type="region of interest" description="Disordered" evidence="1">
    <location>
        <begin position="112"/>
        <end position="133"/>
    </location>
</feature>
<comment type="caution">
    <text evidence="2">The sequence shown here is derived from an EMBL/GenBank/DDBJ whole genome shotgun (WGS) entry which is preliminary data.</text>
</comment>
<dbReference type="EMBL" id="AVOT02044747">
    <property type="protein sequence ID" value="MBW0540101.1"/>
    <property type="molecule type" value="Genomic_DNA"/>
</dbReference>
<organism evidence="2 3">
    <name type="scientific">Austropuccinia psidii MF-1</name>
    <dbReference type="NCBI Taxonomy" id="1389203"/>
    <lineage>
        <taxon>Eukaryota</taxon>
        <taxon>Fungi</taxon>
        <taxon>Dikarya</taxon>
        <taxon>Basidiomycota</taxon>
        <taxon>Pucciniomycotina</taxon>
        <taxon>Pucciniomycetes</taxon>
        <taxon>Pucciniales</taxon>
        <taxon>Sphaerophragmiaceae</taxon>
        <taxon>Austropuccinia</taxon>
    </lineage>
</organism>
<name>A0A9Q3IEC2_9BASI</name>
<dbReference type="AlphaFoldDB" id="A0A9Q3IEC2"/>
<dbReference type="Proteomes" id="UP000765509">
    <property type="component" value="Unassembled WGS sequence"/>
</dbReference>
<feature type="compositionally biased region" description="Basic and acidic residues" evidence="1">
    <location>
        <begin position="169"/>
        <end position="184"/>
    </location>
</feature>
<evidence type="ECO:0000256" key="1">
    <source>
        <dbReference type="SAM" id="MobiDB-lite"/>
    </source>
</evidence>
<sequence>MRQGHGKNSLPWWKEQTIFNWANDSWRFRMEKSFEEAICNIERASHISLFLQNKERLTSLNPNMSERMVHRRILRKCGGELGNSIIRCIKYFSTEDYINSMEYNTTRARIGRNLHKPPIEDKESGKPISGPNKPQDRACLKFNKCGSTSHLTNTCPNKTRINEIEIENTEDRKETKDVSVHESKSGFFRKPNSS</sequence>
<dbReference type="OrthoDB" id="2506710at2759"/>
<evidence type="ECO:0000313" key="2">
    <source>
        <dbReference type="EMBL" id="MBW0540101.1"/>
    </source>
</evidence>
<evidence type="ECO:0000313" key="3">
    <source>
        <dbReference type="Proteomes" id="UP000765509"/>
    </source>
</evidence>
<proteinExistence type="predicted"/>
<gene>
    <name evidence="2" type="ORF">O181_079816</name>
</gene>
<reference evidence="2" key="1">
    <citation type="submission" date="2021-03" db="EMBL/GenBank/DDBJ databases">
        <title>Draft genome sequence of rust myrtle Austropuccinia psidii MF-1, a brazilian biotype.</title>
        <authorList>
            <person name="Quecine M.C."/>
            <person name="Pachon D.M.R."/>
            <person name="Bonatelli M.L."/>
            <person name="Correr F.H."/>
            <person name="Franceschini L.M."/>
            <person name="Leite T.F."/>
            <person name="Margarido G.R.A."/>
            <person name="Almeida C.A."/>
            <person name="Ferrarezi J.A."/>
            <person name="Labate C.A."/>
        </authorList>
    </citation>
    <scope>NUCLEOTIDE SEQUENCE</scope>
    <source>
        <strain evidence="2">MF-1</strain>
    </source>
</reference>
<feature type="region of interest" description="Disordered" evidence="1">
    <location>
        <begin position="166"/>
        <end position="194"/>
    </location>
</feature>